<reference evidence="3 4" key="1">
    <citation type="submission" date="2013-05" db="EMBL/GenBank/DDBJ databases">
        <title>Genome assembly of Chondromyces apiculatus DSM 436.</title>
        <authorList>
            <person name="Sharma G."/>
            <person name="Khatri I."/>
            <person name="Kaur C."/>
            <person name="Mayilraj S."/>
            <person name="Subramanian S."/>
        </authorList>
    </citation>
    <scope>NUCLEOTIDE SEQUENCE [LARGE SCALE GENOMIC DNA]</scope>
    <source>
        <strain evidence="3 4">DSM 436</strain>
    </source>
</reference>
<feature type="compositionally biased region" description="Gly residues" evidence="1">
    <location>
        <begin position="100"/>
        <end position="124"/>
    </location>
</feature>
<organism evidence="3 4">
    <name type="scientific">Chondromyces apiculatus DSM 436</name>
    <dbReference type="NCBI Taxonomy" id="1192034"/>
    <lineage>
        <taxon>Bacteria</taxon>
        <taxon>Pseudomonadati</taxon>
        <taxon>Myxococcota</taxon>
        <taxon>Polyangia</taxon>
        <taxon>Polyangiales</taxon>
        <taxon>Polyangiaceae</taxon>
        <taxon>Chondromyces</taxon>
    </lineage>
</organism>
<feature type="signal peptide" evidence="2">
    <location>
        <begin position="1"/>
        <end position="17"/>
    </location>
</feature>
<dbReference type="eggNOG" id="COG1716">
    <property type="taxonomic scope" value="Bacteria"/>
</dbReference>
<dbReference type="STRING" id="1192034.CAP_5117"/>
<keyword evidence="2" id="KW-0732">Signal</keyword>
<protein>
    <recommendedName>
        <fullName evidence="5">TonB C-terminal domain-containing protein</fullName>
    </recommendedName>
</protein>
<name>A0A017T3M6_9BACT</name>
<evidence type="ECO:0000313" key="3">
    <source>
        <dbReference type="EMBL" id="EYF03853.1"/>
    </source>
</evidence>
<evidence type="ECO:0000256" key="1">
    <source>
        <dbReference type="SAM" id="MobiDB-lite"/>
    </source>
</evidence>
<feature type="compositionally biased region" description="Low complexity" evidence="1">
    <location>
        <begin position="30"/>
        <end position="52"/>
    </location>
</feature>
<evidence type="ECO:0000256" key="2">
    <source>
        <dbReference type="SAM" id="SignalP"/>
    </source>
</evidence>
<accession>A0A017T3M6</accession>
<comment type="caution">
    <text evidence="3">The sequence shown here is derived from an EMBL/GenBank/DDBJ whole genome shotgun (WGS) entry which is preliminary data.</text>
</comment>
<feature type="region of interest" description="Disordered" evidence="1">
    <location>
        <begin position="18"/>
        <end position="84"/>
    </location>
</feature>
<dbReference type="Gene3D" id="3.30.1150.10">
    <property type="match status" value="1"/>
</dbReference>
<sequence length="248" mass="24748">MLLASLLPLLPALGCQAEPPPASPVVDLGAVAQGAPTPAKAAPQAPTSAADAPQRDSTDPDEEGDNAGAVPRPVEGNDNGGRAGALSALREFGVSGGVGLGTGTLGHGDGTRVGQGSEGPGGTRGDASKVRTGATQINGRLPPEIIQRIVRRNLSRIRFCYEKGLLKDPALQGRVAVRFVIGAQGNVTEVVNAGSDLKDQEAVSCMLAAFKSLSFPKPEGGGVVTVTYPLQFASAASAASAAPGAGAP</sequence>
<proteinExistence type="predicted"/>
<evidence type="ECO:0008006" key="5">
    <source>
        <dbReference type="Google" id="ProtNLM"/>
    </source>
</evidence>
<dbReference type="NCBIfam" id="NF033768">
    <property type="entry name" value="myxo_SS_tail"/>
    <property type="match status" value="1"/>
</dbReference>
<dbReference type="AlphaFoldDB" id="A0A017T3M6"/>
<feature type="region of interest" description="Disordered" evidence="1">
    <location>
        <begin position="100"/>
        <end position="131"/>
    </location>
</feature>
<dbReference type="EMBL" id="ASRX01000041">
    <property type="protein sequence ID" value="EYF03853.1"/>
    <property type="molecule type" value="Genomic_DNA"/>
</dbReference>
<dbReference type="InterPro" id="IPR049806">
    <property type="entry name" value="MasK-like_C"/>
</dbReference>
<evidence type="ECO:0000313" key="4">
    <source>
        <dbReference type="Proteomes" id="UP000019678"/>
    </source>
</evidence>
<gene>
    <name evidence="3" type="ORF">CAP_5117</name>
</gene>
<dbReference type="Proteomes" id="UP000019678">
    <property type="component" value="Unassembled WGS sequence"/>
</dbReference>
<keyword evidence="4" id="KW-1185">Reference proteome</keyword>
<feature type="chain" id="PRO_5001500152" description="TonB C-terminal domain-containing protein" evidence="2">
    <location>
        <begin position="18"/>
        <end position="248"/>
    </location>
</feature>